<sequence length="185" mass="21471">MRNIGCTFTGHEPMRFRFGYDEEDELCQQIKAAMKLQVLALYDNGITDFYTNCEPGASMWGAELILDLINHFPHLKLYCVIPYEEQAKKWTPQLRDRYYTILEKSTYNYLISTKFEKSCYLRCNEYLVNHTGLLLAVYKDQSLVLMEPAAHLVTYARKQNKGVILIDPDTAEVTPITVKEGKNRP</sequence>
<dbReference type="Pfam" id="PF06908">
    <property type="entry name" value="YpsA"/>
    <property type="match status" value="1"/>
</dbReference>
<dbReference type="Gene3D" id="3.40.50.450">
    <property type="match status" value="1"/>
</dbReference>
<proteinExistence type="predicted"/>
<dbReference type="PANTHER" id="PTHR38440">
    <property type="entry name" value="UPF0398 PROTEIN YPSA"/>
    <property type="match status" value="1"/>
</dbReference>
<evidence type="ECO:0000313" key="1">
    <source>
        <dbReference type="EMBL" id="MPM16417.1"/>
    </source>
</evidence>
<name>A0A644XKA5_9ZZZZ</name>
<dbReference type="SUPFAM" id="SSF102405">
    <property type="entry name" value="MCP/YpsA-like"/>
    <property type="match status" value="1"/>
</dbReference>
<evidence type="ECO:0008006" key="2">
    <source>
        <dbReference type="Google" id="ProtNLM"/>
    </source>
</evidence>
<dbReference type="PANTHER" id="PTHR38440:SF1">
    <property type="entry name" value="UPF0398 PROTEIN SPR0331"/>
    <property type="match status" value="1"/>
</dbReference>
<organism evidence="1">
    <name type="scientific">bioreactor metagenome</name>
    <dbReference type="NCBI Taxonomy" id="1076179"/>
    <lineage>
        <taxon>unclassified sequences</taxon>
        <taxon>metagenomes</taxon>
        <taxon>ecological metagenomes</taxon>
    </lineage>
</organism>
<gene>
    <name evidence="1" type="ORF">SDC9_62796</name>
</gene>
<reference evidence="1" key="1">
    <citation type="submission" date="2019-08" db="EMBL/GenBank/DDBJ databases">
        <authorList>
            <person name="Kucharzyk K."/>
            <person name="Murdoch R.W."/>
            <person name="Higgins S."/>
            <person name="Loffler F."/>
        </authorList>
    </citation>
    <scope>NUCLEOTIDE SEQUENCE</scope>
</reference>
<comment type="caution">
    <text evidence="1">The sequence shown here is derived from an EMBL/GenBank/DDBJ whole genome shotgun (WGS) entry which is preliminary data.</text>
</comment>
<accession>A0A644XKA5</accession>
<dbReference type="AlphaFoldDB" id="A0A644XKA5"/>
<dbReference type="EMBL" id="VSSQ01002607">
    <property type="protein sequence ID" value="MPM16417.1"/>
    <property type="molecule type" value="Genomic_DNA"/>
</dbReference>
<dbReference type="InterPro" id="IPR010697">
    <property type="entry name" value="YspA"/>
</dbReference>
<protein>
    <recommendedName>
        <fullName evidence="2">DUF1273 domain-containing protein</fullName>
    </recommendedName>
</protein>